<proteinExistence type="predicted"/>
<evidence type="ECO:0000259" key="6">
    <source>
        <dbReference type="Pfam" id="PF01490"/>
    </source>
</evidence>
<evidence type="ECO:0000313" key="8">
    <source>
        <dbReference type="Proteomes" id="UP000751190"/>
    </source>
</evidence>
<feature type="transmembrane region" description="Helical" evidence="5">
    <location>
        <begin position="345"/>
        <end position="365"/>
    </location>
</feature>
<name>A0A8J5X7C6_DIALT</name>
<evidence type="ECO:0000256" key="3">
    <source>
        <dbReference type="ARBA" id="ARBA00022989"/>
    </source>
</evidence>
<evidence type="ECO:0000256" key="5">
    <source>
        <dbReference type="SAM" id="Phobius"/>
    </source>
</evidence>
<dbReference type="InterPro" id="IPR013057">
    <property type="entry name" value="AA_transpt_TM"/>
</dbReference>
<feature type="transmembrane region" description="Helical" evidence="5">
    <location>
        <begin position="90"/>
        <end position="112"/>
    </location>
</feature>
<feature type="transmembrane region" description="Helical" evidence="5">
    <location>
        <begin position="299"/>
        <end position="325"/>
    </location>
</feature>
<feature type="transmembrane region" description="Helical" evidence="5">
    <location>
        <begin position="183"/>
        <end position="203"/>
    </location>
</feature>
<dbReference type="GO" id="GO:0015179">
    <property type="term" value="F:L-amino acid transmembrane transporter activity"/>
    <property type="evidence" value="ECO:0007669"/>
    <property type="project" value="TreeGrafter"/>
</dbReference>
<reference evidence="7" key="1">
    <citation type="submission" date="2021-05" db="EMBL/GenBank/DDBJ databases">
        <title>The genome of the haptophyte Pavlova lutheri (Diacronema luteri, Pavlovales) - a model for lipid biosynthesis in eukaryotic algae.</title>
        <authorList>
            <person name="Hulatt C.J."/>
            <person name="Posewitz M.C."/>
        </authorList>
    </citation>
    <scope>NUCLEOTIDE SEQUENCE</scope>
    <source>
        <strain evidence="7">NIVA-4/92</strain>
    </source>
</reference>
<sequence length="529" mass="52867">MAVAPYDGGEARGSSTLAATIFNLANAIIGAGVLVLPFAMQSLGLPVGCALICASAACSALSCCVLYRCARASGAYTYAAIGARLCGARFGVFVECCCCAYALGSCIGYLVIIEEELVKVAAYVRAHIARPPARPGAELPGAPGAPWGGAWASRELLTAVVVLGGVLPLSSARSLHALRHTSLVALLCVGYVAALLALHVALLPREGEQAGALALLPSFPAPPPPPAPSPSLVAAAAAAGAAARRARGALVRGAASNGGERSWVEGWKAMPLLLFAFNCQVPFLPLLRELERPTWARVCAMLAATFALALALYLAVAILGELSFGAGAVAPNVLDSFGEGDSAAAIARVATVCVLVASFPLYAYAVRLGATAMLAHDGGGEGDGGGDGDGDGALSAAAHWGATLAIVLGCAAVSLGCDSLELPLGLTGALAGTCVIFVVPAVCLAAVERRALSGTPLSRRLANSPSVAERAAAVEADGPASALLDGATALSRRARMAAHARLAFACAFGACGVLVGVLGTVATLLPLMP</sequence>
<dbReference type="Proteomes" id="UP000751190">
    <property type="component" value="Unassembled WGS sequence"/>
</dbReference>
<feature type="transmembrane region" description="Helical" evidence="5">
    <location>
        <begin position="502"/>
        <end position="525"/>
    </location>
</feature>
<comment type="subcellular location">
    <subcellularLocation>
        <location evidence="1">Membrane</location>
        <topology evidence="1">Multi-pass membrane protein</topology>
    </subcellularLocation>
</comment>
<keyword evidence="4 5" id="KW-0472">Membrane</keyword>
<keyword evidence="8" id="KW-1185">Reference proteome</keyword>
<feature type="domain" description="Amino acid transporter transmembrane" evidence="6">
    <location>
        <begin position="15"/>
        <end position="211"/>
    </location>
</feature>
<dbReference type="PANTHER" id="PTHR22950:SF702">
    <property type="entry name" value="AMINO ACID TRANSPORTER PROTEIN"/>
    <property type="match status" value="1"/>
</dbReference>
<feature type="transmembrane region" description="Helical" evidence="5">
    <location>
        <begin position="422"/>
        <end position="447"/>
    </location>
</feature>
<accession>A0A8J5X7C6</accession>
<dbReference type="GO" id="GO:0016020">
    <property type="term" value="C:membrane"/>
    <property type="evidence" value="ECO:0007669"/>
    <property type="project" value="UniProtKB-SubCell"/>
</dbReference>
<feature type="transmembrane region" description="Helical" evidence="5">
    <location>
        <begin position="397"/>
        <end position="416"/>
    </location>
</feature>
<feature type="transmembrane region" description="Helical" evidence="5">
    <location>
        <begin position="45"/>
        <end position="69"/>
    </location>
</feature>
<feature type="transmembrane region" description="Helical" evidence="5">
    <location>
        <begin position="21"/>
        <end position="39"/>
    </location>
</feature>
<keyword evidence="2 5" id="KW-0812">Transmembrane</keyword>
<dbReference type="PANTHER" id="PTHR22950">
    <property type="entry name" value="AMINO ACID TRANSPORTER"/>
    <property type="match status" value="1"/>
</dbReference>
<keyword evidence="3 5" id="KW-1133">Transmembrane helix</keyword>
<feature type="domain" description="Amino acid transporter transmembrane" evidence="6">
    <location>
        <begin position="269"/>
        <end position="442"/>
    </location>
</feature>
<dbReference type="OrthoDB" id="28208at2759"/>
<evidence type="ECO:0000313" key="7">
    <source>
        <dbReference type="EMBL" id="KAG8462761.1"/>
    </source>
</evidence>
<dbReference type="OMA" id="PKEIWIQ"/>
<dbReference type="EMBL" id="JAGTXO010000019">
    <property type="protein sequence ID" value="KAG8462761.1"/>
    <property type="molecule type" value="Genomic_DNA"/>
</dbReference>
<evidence type="ECO:0000256" key="2">
    <source>
        <dbReference type="ARBA" id="ARBA00022692"/>
    </source>
</evidence>
<evidence type="ECO:0000256" key="1">
    <source>
        <dbReference type="ARBA" id="ARBA00004141"/>
    </source>
</evidence>
<dbReference type="Pfam" id="PF01490">
    <property type="entry name" value="Aa_trans"/>
    <property type="match status" value="2"/>
</dbReference>
<evidence type="ECO:0000256" key="4">
    <source>
        <dbReference type="ARBA" id="ARBA00023136"/>
    </source>
</evidence>
<comment type="caution">
    <text evidence="7">The sequence shown here is derived from an EMBL/GenBank/DDBJ whole genome shotgun (WGS) entry which is preliminary data.</text>
</comment>
<protein>
    <recommendedName>
        <fullName evidence="6">Amino acid transporter transmembrane domain-containing protein</fullName>
    </recommendedName>
</protein>
<gene>
    <name evidence="7" type="ORF">KFE25_004737</name>
</gene>
<dbReference type="AlphaFoldDB" id="A0A8J5X7C6"/>
<organism evidence="7 8">
    <name type="scientific">Diacronema lutheri</name>
    <name type="common">Unicellular marine alga</name>
    <name type="synonym">Monochrysis lutheri</name>
    <dbReference type="NCBI Taxonomy" id="2081491"/>
    <lineage>
        <taxon>Eukaryota</taxon>
        <taxon>Haptista</taxon>
        <taxon>Haptophyta</taxon>
        <taxon>Pavlovophyceae</taxon>
        <taxon>Pavlovales</taxon>
        <taxon>Pavlovaceae</taxon>
        <taxon>Diacronema</taxon>
    </lineage>
</organism>